<keyword evidence="3" id="KW-1185">Reference proteome</keyword>
<dbReference type="InterPro" id="IPR007138">
    <property type="entry name" value="ABM_dom"/>
</dbReference>
<dbReference type="Gene3D" id="3.30.70.100">
    <property type="match status" value="1"/>
</dbReference>
<dbReference type="Proteomes" id="UP001254257">
    <property type="component" value="Unassembled WGS sequence"/>
</dbReference>
<protein>
    <submittedName>
        <fullName evidence="2">Quinol monooxygenase</fullName>
        <ecNumber evidence="2">1.-.-.-</ecNumber>
    </submittedName>
</protein>
<accession>A0ABU3SCB0</accession>
<dbReference type="EMBL" id="JAWDID010000040">
    <property type="protein sequence ID" value="MDU0342429.1"/>
    <property type="molecule type" value="Genomic_DNA"/>
</dbReference>
<sequence length="99" mass="10347">MYGLIGRMLAKPGEREALIGHILGSSAAMPGCLSYVVARDPANPDAIWVTEVWDREESHAASLHLPAVQAAIAKARPLIAGFDNHTVTEPVGGHGLAPG</sequence>
<dbReference type="PROSITE" id="PS51725">
    <property type="entry name" value="ABM"/>
    <property type="match status" value="1"/>
</dbReference>
<organism evidence="2 3">
    <name type="scientific">Bosea rubneri</name>
    <dbReference type="NCBI Taxonomy" id="3075434"/>
    <lineage>
        <taxon>Bacteria</taxon>
        <taxon>Pseudomonadati</taxon>
        <taxon>Pseudomonadota</taxon>
        <taxon>Alphaproteobacteria</taxon>
        <taxon>Hyphomicrobiales</taxon>
        <taxon>Boseaceae</taxon>
        <taxon>Bosea</taxon>
    </lineage>
</organism>
<proteinExistence type="predicted"/>
<name>A0ABU3SCB0_9HYPH</name>
<evidence type="ECO:0000313" key="2">
    <source>
        <dbReference type="EMBL" id="MDU0342429.1"/>
    </source>
</evidence>
<evidence type="ECO:0000259" key="1">
    <source>
        <dbReference type="PROSITE" id="PS51725"/>
    </source>
</evidence>
<keyword evidence="2" id="KW-0560">Oxidoreductase</keyword>
<evidence type="ECO:0000313" key="3">
    <source>
        <dbReference type="Proteomes" id="UP001254257"/>
    </source>
</evidence>
<reference evidence="2 3" key="1">
    <citation type="submission" date="2023-09" db="EMBL/GenBank/DDBJ databases">
        <title>Whole genome shotgun sequencing (WGS) of Bosea sp. ZW T0_25, isolated from stored onions (Allium cepa).</title>
        <authorList>
            <person name="Stoll D.A."/>
            <person name="Huch M."/>
        </authorList>
    </citation>
    <scope>NUCLEOTIDE SEQUENCE [LARGE SCALE GENOMIC DNA]</scope>
    <source>
        <strain evidence="2 3">ZW T0_25</strain>
    </source>
</reference>
<dbReference type="SUPFAM" id="SSF54909">
    <property type="entry name" value="Dimeric alpha+beta barrel"/>
    <property type="match status" value="1"/>
</dbReference>
<dbReference type="RefSeq" id="WP_316020202.1">
    <property type="nucleotide sequence ID" value="NZ_JAWDID010000040.1"/>
</dbReference>
<comment type="caution">
    <text evidence="2">The sequence shown here is derived from an EMBL/GenBank/DDBJ whole genome shotgun (WGS) entry which is preliminary data.</text>
</comment>
<dbReference type="Pfam" id="PF03992">
    <property type="entry name" value="ABM"/>
    <property type="match status" value="1"/>
</dbReference>
<feature type="domain" description="ABM" evidence="1">
    <location>
        <begin position="2"/>
        <end position="87"/>
    </location>
</feature>
<dbReference type="InterPro" id="IPR011008">
    <property type="entry name" value="Dimeric_a/b-barrel"/>
</dbReference>
<dbReference type="GO" id="GO:0004497">
    <property type="term" value="F:monooxygenase activity"/>
    <property type="evidence" value="ECO:0007669"/>
    <property type="project" value="UniProtKB-KW"/>
</dbReference>
<dbReference type="EC" id="1.-.-.-" evidence="2"/>
<keyword evidence="2" id="KW-0503">Monooxygenase</keyword>
<gene>
    <name evidence="2" type="ORF">RKE40_21235</name>
</gene>